<dbReference type="EMBL" id="JAGHQM010002217">
    <property type="protein sequence ID" value="KAH0551079.1"/>
    <property type="molecule type" value="Genomic_DNA"/>
</dbReference>
<evidence type="ECO:0000313" key="2">
    <source>
        <dbReference type="EMBL" id="KAH0551079.1"/>
    </source>
</evidence>
<evidence type="ECO:0000313" key="3">
    <source>
        <dbReference type="Proteomes" id="UP000750711"/>
    </source>
</evidence>
<feature type="region of interest" description="Disordered" evidence="1">
    <location>
        <begin position="1"/>
        <end position="25"/>
    </location>
</feature>
<reference evidence="2" key="1">
    <citation type="submission" date="2021-03" db="EMBL/GenBank/DDBJ databases">
        <title>Comparative genomics and phylogenomic investigation of the class Geoglossomycetes provide insights into ecological specialization and systematics.</title>
        <authorList>
            <person name="Melie T."/>
            <person name="Pirro S."/>
            <person name="Miller A.N."/>
            <person name="Quandt A."/>
        </authorList>
    </citation>
    <scope>NUCLEOTIDE SEQUENCE</scope>
    <source>
        <strain evidence="2">CAQ_001_2017</strain>
    </source>
</reference>
<accession>A0A9P8IJD4</accession>
<name>A0A9P8IJD4_9PEZI</name>
<feature type="compositionally biased region" description="Basic and acidic residues" evidence="1">
    <location>
        <begin position="1"/>
        <end position="19"/>
    </location>
</feature>
<dbReference type="Proteomes" id="UP000750711">
    <property type="component" value="Unassembled WGS sequence"/>
</dbReference>
<protein>
    <submittedName>
        <fullName evidence="2">Uncharacterized protein</fullName>
    </submittedName>
</protein>
<proteinExistence type="predicted"/>
<keyword evidence="3" id="KW-1185">Reference proteome</keyword>
<sequence>MKFEPTEEEFAKRIERHGPSDLNSPKLKVSGSDWNSEHLAAFRASLLDGLPLDRLFPSEYLPGDHQVLNAFLPKIREPSEDDLKEFLSKRGDYIENPFASFFLRLQNAITTGVAYIPGTIGHARNPSNTSDLSSSSNEDKDEEPSKQMLSLLEPSARSMAISFGFNSEVTAKTDGGLYLTYNDSYTGSSKHGIVPLISFEAKRRHAHHHRAAGEEEKYSDALLGQELAELLGNAMANVNELVEPTDQEAFLLTLHGTHLKLVVARFTTTYLTCVKSHSIPENEKLWIRRSIPFQLKDREGREGALRMTIGLLEYIRSGASEIGLMQAAFSFSGQ</sequence>
<comment type="caution">
    <text evidence="2">The sequence shown here is derived from an EMBL/GenBank/DDBJ whole genome shotgun (WGS) entry which is preliminary data.</text>
</comment>
<organism evidence="2 3">
    <name type="scientific">Trichoglossum hirsutum</name>
    <dbReference type="NCBI Taxonomy" id="265104"/>
    <lineage>
        <taxon>Eukaryota</taxon>
        <taxon>Fungi</taxon>
        <taxon>Dikarya</taxon>
        <taxon>Ascomycota</taxon>
        <taxon>Pezizomycotina</taxon>
        <taxon>Geoglossomycetes</taxon>
        <taxon>Geoglossales</taxon>
        <taxon>Geoglossaceae</taxon>
        <taxon>Trichoglossum</taxon>
    </lineage>
</organism>
<feature type="region of interest" description="Disordered" evidence="1">
    <location>
        <begin position="120"/>
        <end position="147"/>
    </location>
</feature>
<evidence type="ECO:0000256" key="1">
    <source>
        <dbReference type="SAM" id="MobiDB-lite"/>
    </source>
</evidence>
<feature type="compositionally biased region" description="Low complexity" evidence="1">
    <location>
        <begin position="125"/>
        <end position="136"/>
    </location>
</feature>
<gene>
    <name evidence="2" type="ORF">GP486_007573</name>
</gene>
<dbReference type="AlphaFoldDB" id="A0A9P8IJD4"/>